<dbReference type="GO" id="GO:0046872">
    <property type="term" value="F:metal ion binding"/>
    <property type="evidence" value="ECO:0007669"/>
    <property type="project" value="UniProtKB-KW"/>
</dbReference>
<dbReference type="Pfam" id="PF01292">
    <property type="entry name" value="Ni_hydr_CYTB"/>
    <property type="match status" value="1"/>
</dbReference>
<dbReference type="InterPro" id="IPR011577">
    <property type="entry name" value="Cyt_b561_bac/Ni-Hgenase"/>
</dbReference>
<evidence type="ECO:0000256" key="7">
    <source>
        <dbReference type="ARBA" id="ARBA00022723"/>
    </source>
</evidence>
<name>A0A6S6U9R1_9GAMM</name>
<feature type="transmembrane region" description="Helical" evidence="13">
    <location>
        <begin position="113"/>
        <end position="135"/>
    </location>
</feature>
<keyword evidence="8" id="KW-0249">Electron transport</keyword>
<keyword evidence="5" id="KW-0349">Heme</keyword>
<evidence type="ECO:0000256" key="12">
    <source>
        <dbReference type="ARBA" id="ARBA00037975"/>
    </source>
</evidence>
<feature type="transmembrane region" description="Helical" evidence="13">
    <location>
        <begin position="55"/>
        <end position="77"/>
    </location>
</feature>
<keyword evidence="9 13" id="KW-1133">Transmembrane helix</keyword>
<keyword evidence="6 13" id="KW-0812">Transmembrane</keyword>
<evidence type="ECO:0000256" key="10">
    <source>
        <dbReference type="ARBA" id="ARBA00023004"/>
    </source>
</evidence>
<feature type="transmembrane region" description="Helical" evidence="13">
    <location>
        <begin position="15"/>
        <end position="35"/>
    </location>
</feature>
<dbReference type="SUPFAM" id="SSF81342">
    <property type="entry name" value="Transmembrane di-heme cytochromes"/>
    <property type="match status" value="1"/>
</dbReference>
<dbReference type="EMBL" id="CACVAY010000149">
    <property type="protein sequence ID" value="CAA6828529.1"/>
    <property type="molecule type" value="Genomic_DNA"/>
</dbReference>
<feature type="domain" description="Cytochrome b561 bacterial/Ni-hydrogenase" evidence="14">
    <location>
        <begin position="7"/>
        <end position="146"/>
    </location>
</feature>
<dbReference type="InterPro" id="IPR016174">
    <property type="entry name" value="Di-haem_cyt_TM"/>
</dbReference>
<evidence type="ECO:0000256" key="8">
    <source>
        <dbReference type="ARBA" id="ARBA00022982"/>
    </source>
</evidence>
<accession>A0A6S6U9R1</accession>
<evidence type="ECO:0000256" key="1">
    <source>
        <dbReference type="ARBA" id="ARBA00001970"/>
    </source>
</evidence>
<keyword evidence="4" id="KW-1003">Cell membrane</keyword>
<evidence type="ECO:0000256" key="6">
    <source>
        <dbReference type="ARBA" id="ARBA00022692"/>
    </source>
</evidence>
<comment type="similarity">
    <text evidence="12">Belongs to the cytochrome b561 family.</text>
</comment>
<protein>
    <submittedName>
        <fullName evidence="15">Cytochrome b</fullName>
    </submittedName>
</protein>
<gene>
    <name evidence="15" type="ORF">HELGO_WM9350</name>
</gene>
<dbReference type="GO" id="GO:0005886">
    <property type="term" value="C:plasma membrane"/>
    <property type="evidence" value="ECO:0007669"/>
    <property type="project" value="UniProtKB-SubCell"/>
</dbReference>
<evidence type="ECO:0000256" key="4">
    <source>
        <dbReference type="ARBA" id="ARBA00022475"/>
    </source>
</evidence>
<reference evidence="15" key="1">
    <citation type="submission" date="2020-01" db="EMBL/GenBank/DDBJ databases">
        <authorList>
            <person name="Meier V. D."/>
            <person name="Meier V D."/>
        </authorList>
    </citation>
    <scope>NUCLEOTIDE SEQUENCE</scope>
    <source>
        <strain evidence="15">HLG_WM_MAG_07</strain>
    </source>
</reference>
<dbReference type="Gene3D" id="1.20.950.20">
    <property type="entry name" value="Transmembrane di-heme cytochromes, Chain C"/>
    <property type="match status" value="1"/>
</dbReference>
<dbReference type="GO" id="GO:0020037">
    <property type="term" value="F:heme binding"/>
    <property type="evidence" value="ECO:0007669"/>
    <property type="project" value="TreeGrafter"/>
</dbReference>
<sequence>MVDLDYYHPWYHDSLQWHKALGVIIMTIMLLRFIWNRLQAKPKPLQTDHLLQNRLATLGHWSLYLLIFALGISGYLISTAKGQGIDIFSFFELPALLPDNAERGELAGKIHEVIAISFIGLVIIHALAAFIHHFYYKDNTLKRMLGRTS</sequence>
<keyword evidence="10" id="KW-0408">Iron</keyword>
<evidence type="ECO:0000256" key="9">
    <source>
        <dbReference type="ARBA" id="ARBA00022989"/>
    </source>
</evidence>
<dbReference type="PANTHER" id="PTHR30529:SF1">
    <property type="entry name" value="CYTOCHROME B561 HOMOLOG 2"/>
    <property type="match status" value="1"/>
</dbReference>
<evidence type="ECO:0000313" key="15">
    <source>
        <dbReference type="EMBL" id="CAA6828529.1"/>
    </source>
</evidence>
<dbReference type="GO" id="GO:0009055">
    <property type="term" value="F:electron transfer activity"/>
    <property type="evidence" value="ECO:0007669"/>
    <property type="project" value="InterPro"/>
</dbReference>
<keyword evidence="7" id="KW-0479">Metal-binding</keyword>
<evidence type="ECO:0000256" key="5">
    <source>
        <dbReference type="ARBA" id="ARBA00022617"/>
    </source>
</evidence>
<dbReference type="PANTHER" id="PTHR30529">
    <property type="entry name" value="CYTOCHROME B561"/>
    <property type="match status" value="1"/>
</dbReference>
<evidence type="ECO:0000256" key="2">
    <source>
        <dbReference type="ARBA" id="ARBA00004651"/>
    </source>
</evidence>
<dbReference type="InterPro" id="IPR052168">
    <property type="entry name" value="Cytochrome_b561_oxidase"/>
</dbReference>
<keyword evidence="11 13" id="KW-0472">Membrane</keyword>
<comment type="subcellular location">
    <subcellularLocation>
        <location evidence="2">Cell membrane</location>
        <topology evidence="2">Multi-pass membrane protein</topology>
    </subcellularLocation>
</comment>
<evidence type="ECO:0000256" key="13">
    <source>
        <dbReference type="SAM" id="Phobius"/>
    </source>
</evidence>
<evidence type="ECO:0000256" key="3">
    <source>
        <dbReference type="ARBA" id="ARBA00022448"/>
    </source>
</evidence>
<dbReference type="GO" id="GO:0022904">
    <property type="term" value="P:respiratory electron transport chain"/>
    <property type="evidence" value="ECO:0007669"/>
    <property type="project" value="InterPro"/>
</dbReference>
<evidence type="ECO:0000259" key="14">
    <source>
        <dbReference type="Pfam" id="PF01292"/>
    </source>
</evidence>
<evidence type="ECO:0000256" key="11">
    <source>
        <dbReference type="ARBA" id="ARBA00023136"/>
    </source>
</evidence>
<organism evidence="15">
    <name type="scientific">uncultured Thiotrichaceae bacterium</name>
    <dbReference type="NCBI Taxonomy" id="298394"/>
    <lineage>
        <taxon>Bacteria</taxon>
        <taxon>Pseudomonadati</taxon>
        <taxon>Pseudomonadota</taxon>
        <taxon>Gammaproteobacteria</taxon>
        <taxon>Thiotrichales</taxon>
        <taxon>Thiotrichaceae</taxon>
        <taxon>environmental samples</taxon>
    </lineage>
</organism>
<proteinExistence type="inferred from homology"/>
<dbReference type="AlphaFoldDB" id="A0A6S6U9R1"/>
<comment type="cofactor">
    <cofactor evidence="1">
        <name>heme b</name>
        <dbReference type="ChEBI" id="CHEBI:60344"/>
    </cofactor>
</comment>
<keyword evidence="3" id="KW-0813">Transport</keyword>